<feature type="region of interest" description="Involved in Mg(2+) ion dislocation from EF-Tu" evidence="5">
    <location>
        <begin position="80"/>
        <end position="83"/>
    </location>
</feature>
<dbReference type="GO" id="GO:0003746">
    <property type="term" value="F:translation elongation factor activity"/>
    <property type="evidence" value="ECO:0007669"/>
    <property type="project" value="UniProtKB-UniRule"/>
</dbReference>
<protein>
    <recommendedName>
        <fullName evidence="2 5">Elongation factor Ts</fullName>
        <shortName evidence="5">EF-Ts</shortName>
    </recommendedName>
</protein>
<comment type="subcellular location">
    <subcellularLocation>
        <location evidence="5">Cytoplasm</location>
    </subcellularLocation>
</comment>
<comment type="caution">
    <text evidence="7">The sequence shown here is derived from an EMBL/GenBank/DDBJ whole genome shotgun (WGS) entry which is preliminary data.</text>
</comment>
<reference evidence="7 8" key="1">
    <citation type="journal article" date="2016" name="Nat. Commun.">
        <title>Thousands of microbial genomes shed light on interconnected biogeochemical processes in an aquifer system.</title>
        <authorList>
            <person name="Anantharaman K."/>
            <person name="Brown C.T."/>
            <person name="Hug L.A."/>
            <person name="Sharon I."/>
            <person name="Castelle C.J."/>
            <person name="Probst A.J."/>
            <person name="Thomas B.C."/>
            <person name="Singh A."/>
            <person name="Wilkins M.J."/>
            <person name="Karaoz U."/>
            <person name="Brodie E.L."/>
            <person name="Williams K.H."/>
            <person name="Hubbard S.S."/>
            <person name="Banfield J.F."/>
        </authorList>
    </citation>
    <scope>NUCLEOTIDE SEQUENCE [LARGE SCALE GENOMIC DNA]</scope>
</reference>
<proteinExistence type="inferred from homology"/>
<evidence type="ECO:0000259" key="6">
    <source>
        <dbReference type="Pfam" id="PF00889"/>
    </source>
</evidence>
<gene>
    <name evidence="5" type="primary">tsf</name>
    <name evidence="7" type="ORF">A2950_00245</name>
</gene>
<dbReference type="CDD" id="cd14275">
    <property type="entry name" value="UBA_EF-Ts"/>
    <property type="match status" value="1"/>
</dbReference>
<dbReference type="FunFam" id="1.10.8.10:FF:000001">
    <property type="entry name" value="Elongation factor Ts"/>
    <property type="match status" value="1"/>
</dbReference>
<evidence type="ECO:0000256" key="5">
    <source>
        <dbReference type="HAMAP-Rule" id="MF_00050"/>
    </source>
</evidence>
<keyword evidence="4 5" id="KW-0648">Protein biosynthesis</keyword>
<sequence>MKITTDSIKELREMTGVSVMQCKKALTEAGGDLEKAKVILKKHSAASAEKKADRTLAAGIIGTYIHDGTVGAMVVLSCETDFVAKNPEFGALAREIAMQITAMDPENTEELLEQPFIKDSGKMVRNLLDEATQKFGERIEVSRFMRLSIR</sequence>
<accession>A0A1F6ESK6</accession>
<dbReference type="EMBL" id="MFMD01000005">
    <property type="protein sequence ID" value="OGG76597.1"/>
    <property type="molecule type" value="Genomic_DNA"/>
</dbReference>
<feature type="domain" description="Translation elongation factor EFTs/EF1B dimerisation" evidence="6">
    <location>
        <begin position="71"/>
        <end position="148"/>
    </location>
</feature>
<dbReference type="Gene3D" id="1.10.8.10">
    <property type="entry name" value="DNA helicase RuvA subunit, C-terminal domain"/>
    <property type="match status" value="1"/>
</dbReference>
<dbReference type="SUPFAM" id="SSF54713">
    <property type="entry name" value="Elongation factor Ts (EF-Ts), dimerisation domain"/>
    <property type="match status" value="1"/>
</dbReference>
<dbReference type="InterPro" id="IPR036402">
    <property type="entry name" value="EF-Ts_dimer_sf"/>
</dbReference>
<dbReference type="InterPro" id="IPR009060">
    <property type="entry name" value="UBA-like_sf"/>
</dbReference>
<dbReference type="Gene3D" id="3.30.479.20">
    <property type="entry name" value="Elongation factor Ts, dimerisation domain"/>
    <property type="match status" value="1"/>
</dbReference>
<dbReference type="GO" id="GO:0005737">
    <property type="term" value="C:cytoplasm"/>
    <property type="evidence" value="ECO:0007669"/>
    <property type="project" value="UniProtKB-SubCell"/>
</dbReference>
<evidence type="ECO:0000256" key="2">
    <source>
        <dbReference type="ARBA" id="ARBA00016956"/>
    </source>
</evidence>
<dbReference type="PANTHER" id="PTHR11741:SF0">
    <property type="entry name" value="ELONGATION FACTOR TS, MITOCHONDRIAL"/>
    <property type="match status" value="1"/>
</dbReference>
<dbReference type="InterPro" id="IPR001816">
    <property type="entry name" value="Transl_elong_EFTs/EF1B"/>
</dbReference>
<evidence type="ECO:0000256" key="4">
    <source>
        <dbReference type="ARBA" id="ARBA00022917"/>
    </source>
</evidence>
<dbReference type="SUPFAM" id="SSF46934">
    <property type="entry name" value="UBA-like"/>
    <property type="match status" value="1"/>
</dbReference>
<dbReference type="Pfam" id="PF00889">
    <property type="entry name" value="EF_TS"/>
    <property type="match status" value="1"/>
</dbReference>
<dbReference type="HAMAP" id="MF_00050">
    <property type="entry name" value="EF_Ts"/>
    <property type="match status" value="1"/>
</dbReference>
<dbReference type="AlphaFoldDB" id="A0A1F6ESK6"/>
<dbReference type="STRING" id="1798516.A2950_00245"/>
<evidence type="ECO:0000313" key="8">
    <source>
        <dbReference type="Proteomes" id="UP000176714"/>
    </source>
</evidence>
<dbReference type="InterPro" id="IPR014039">
    <property type="entry name" value="Transl_elong_EFTs/EF1B_dimer"/>
</dbReference>
<evidence type="ECO:0000256" key="1">
    <source>
        <dbReference type="ARBA" id="ARBA00005532"/>
    </source>
</evidence>
<dbReference type="NCBIfam" id="TIGR00116">
    <property type="entry name" value="tsf"/>
    <property type="match status" value="1"/>
</dbReference>
<organism evidence="7 8">
    <name type="scientific">Candidatus Kaiserbacteria bacterium RIFCSPLOWO2_01_FULL_55_19</name>
    <dbReference type="NCBI Taxonomy" id="1798516"/>
    <lineage>
        <taxon>Bacteria</taxon>
        <taxon>Candidatus Kaiseribacteriota</taxon>
    </lineage>
</organism>
<name>A0A1F6ESK6_9BACT</name>
<keyword evidence="3 5" id="KW-0251">Elongation factor</keyword>
<keyword evidence="5" id="KW-0963">Cytoplasm</keyword>
<dbReference type="PANTHER" id="PTHR11741">
    <property type="entry name" value="ELONGATION FACTOR TS"/>
    <property type="match status" value="1"/>
</dbReference>
<evidence type="ECO:0000256" key="3">
    <source>
        <dbReference type="ARBA" id="ARBA00022768"/>
    </source>
</evidence>
<comment type="function">
    <text evidence="5">Associates with the EF-Tu.GDP complex and induces the exchange of GDP to GTP. It remains bound to the aminoacyl-tRNA.EF-Tu.GTP complex up to the GTP hydrolysis stage on the ribosome.</text>
</comment>
<comment type="similarity">
    <text evidence="1 5">Belongs to the EF-Ts family.</text>
</comment>
<evidence type="ECO:0000313" key="7">
    <source>
        <dbReference type="EMBL" id="OGG76597.1"/>
    </source>
</evidence>
<dbReference type="Proteomes" id="UP000176714">
    <property type="component" value="Unassembled WGS sequence"/>
</dbReference>